<keyword evidence="2" id="KW-1185">Reference proteome</keyword>
<reference evidence="1 2" key="1">
    <citation type="submission" date="2019-05" db="EMBL/GenBank/DDBJ databases">
        <title>Another draft genome of Portunus trituberculatus and its Hox gene families provides insights of decapod evolution.</title>
        <authorList>
            <person name="Jeong J.-H."/>
            <person name="Song I."/>
            <person name="Kim S."/>
            <person name="Choi T."/>
            <person name="Kim D."/>
            <person name="Ryu S."/>
            <person name="Kim W."/>
        </authorList>
    </citation>
    <scope>NUCLEOTIDE SEQUENCE [LARGE SCALE GENOMIC DNA]</scope>
    <source>
        <tissue evidence="1">Muscle</tissue>
    </source>
</reference>
<protein>
    <submittedName>
        <fullName evidence="1">Uncharacterized protein</fullName>
    </submittedName>
</protein>
<name>A0A5B7I538_PORTR</name>
<sequence length="148" mass="16451">MRDGGIQQRVKMSAVTRFKQSVTVSHGKEHKAHQPLPASATPHSVLTCITYVSLVSCDPFCPWCRTTLRPWNISCFNAHASSLNILHYAPSSSPWPSQHSTCPSSWGPQASIFPSNLLSFALCLLEEDWPATTPVILTHEYPRTHKDP</sequence>
<evidence type="ECO:0000313" key="1">
    <source>
        <dbReference type="EMBL" id="MPC75924.1"/>
    </source>
</evidence>
<evidence type="ECO:0000313" key="2">
    <source>
        <dbReference type="Proteomes" id="UP000324222"/>
    </source>
</evidence>
<comment type="caution">
    <text evidence="1">The sequence shown here is derived from an EMBL/GenBank/DDBJ whole genome shotgun (WGS) entry which is preliminary data.</text>
</comment>
<gene>
    <name evidence="1" type="ORF">E2C01_070324</name>
</gene>
<accession>A0A5B7I538</accession>
<organism evidence="1 2">
    <name type="scientific">Portunus trituberculatus</name>
    <name type="common">Swimming crab</name>
    <name type="synonym">Neptunus trituberculatus</name>
    <dbReference type="NCBI Taxonomy" id="210409"/>
    <lineage>
        <taxon>Eukaryota</taxon>
        <taxon>Metazoa</taxon>
        <taxon>Ecdysozoa</taxon>
        <taxon>Arthropoda</taxon>
        <taxon>Crustacea</taxon>
        <taxon>Multicrustacea</taxon>
        <taxon>Malacostraca</taxon>
        <taxon>Eumalacostraca</taxon>
        <taxon>Eucarida</taxon>
        <taxon>Decapoda</taxon>
        <taxon>Pleocyemata</taxon>
        <taxon>Brachyura</taxon>
        <taxon>Eubrachyura</taxon>
        <taxon>Portunoidea</taxon>
        <taxon>Portunidae</taxon>
        <taxon>Portuninae</taxon>
        <taxon>Portunus</taxon>
    </lineage>
</organism>
<dbReference type="AlphaFoldDB" id="A0A5B7I538"/>
<dbReference type="Proteomes" id="UP000324222">
    <property type="component" value="Unassembled WGS sequence"/>
</dbReference>
<dbReference type="EMBL" id="VSRR010042180">
    <property type="protein sequence ID" value="MPC75924.1"/>
    <property type="molecule type" value="Genomic_DNA"/>
</dbReference>
<proteinExistence type="predicted"/>